<feature type="domain" description="Carbohydrate kinase PfkB" evidence="4">
    <location>
        <begin position="1"/>
        <end position="273"/>
    </location>
</feature>
<evidence type="ECO:0000256" key="1">
    <source>
        <dbReference type="ARBA" id="ARBA00010688"/>
    </source>
</evidence>
<name>A0A7C1CD83_9CREN</name>
<dbReference type="EMBL" id="DSAY01000039">
    <property type="protein sequence ID" value="HDP14561.1"/>
    <property type="molecule type" value="Genomic_DNA"/>
</dbReference>
<comment type="caution">
    <text evidence="5">The sequence shown here is derived from an EMBL/GenBank/DDBJ whole genome shotgun (WGS) entry which is preliminary data.</text>
</comment>
<comment type="similarity">
    <text evidence="1">Belongs to the carbohydrate kinase PfkB family.</text>
</comment>
<organism evidence="5">
    <name type="scientific">Thermofilum adornatum</name>
    <dbReference type="NCBI Taxonomy" id="1365176"/>
    <lineage>
        <taxon>Archaea</taxon>
        <taxon>Thermoproteota</taxon>
        <taxon>Thermoprotei</taxon>
        <taxon>Thermofilales</taxon>
        <taxon>Thermofilaceae</taxon>
        <taxon>Thermofilum</taxon>
    </lineage>
</organism>
<dbReference type="PANTHER" id="PTHR43085:SF57">
    <property type="entry name" value="CARBOHYDRATE KINASE PFKB DOMAIN-CONTAINING PROTEIN"/>
    <property type="match status" value="1"/>
</dbReference>
<gene>
    <name evidence="5" type="ORF">ENN26_02115</name>
</gene>
<dbReference type="InterPro" id="IPR029056">
    <property type="entry name" value="Ribokinase-like"/>
</dbReference>
<accession>A0A7C1CD83</accession>
<keyword evidence="3 5" id="KW-0418">Kinase</keyword>
<evidence type="ECO:0000313" key="5">
    <source>
        <dbReference type="EMBL" id="HDP14561.1"/>
    </source>
</evidence>
<dbReference type="InterPro" id="IPR050306">
    <property type="entry name" value="PfkB_Carbo_kinase"/>
</dbReference>
<dbReference type="PROSITE" id="PS00583">
    <property type="entry name" value="PFKB_KINASES_1"/>
    <property type="match status" value="1"/>
</dbReference>
<sequence>MAEVVVVGDACLDVDIFPETRGAQSVVRSFLVAPAGSAGNVAITLTALGINSLLLYPSGDDNVDDILSGMLSAIGQKFCKVRGEGYSCLVVNVISRRGARRVYTSVGPRISRFSCQVPRDARFLHISGYLLELASPEVIKGILDGVGEETTISLDLFPRVGLVSRDVLEYFFKRVDILFGNESEFAALNLSSEAAVKSLLNRGLEAVVVKKGSRGAVSYSSEGVFSYRERVAVKSLKGAGDVFVASYLSGLRAGLSHNESLKIAVRNSAEHVAGGGPLNTVVRNVRLREGCPQL</sequence>
<evidence type="ECO:0000256" key="3">
    <source>
        <dbReference type="ARBA" id="ARBA00022777"/>
    </source>
</evidence>
<dbReference type="Pfam" id="PF00294">
    <property type="entry name" value="PfkB"/>
    <property type="match status" value="1"/>
</dbReference>
<keyword evidence="2" id="KW-0808">Transferase</keyword>
<dbReference type="InterPro" id="IPR002173">
    <property type="entry name" value="Carboh/pur_kinase_PfkB_CS"/>
</dbReference>
<reference evidence="5" key="1">
    <citation type="journal article" date="2020" name="mSystems">
        <title>Genome- and Community-Level Interaction Insights into Carbon Utilization and Element Cycling Functions of Hydrothermarchaeota in Hydrothermal Sediment.</title>
        <authorList>
            <person name="Zhou Z."/>
            <person name="Liu Y."/>
            <person name="Xu W."/>
            <person name="Pan J."/>
            <person name="Luo Z.H."/>
            <person name="Li M."/>
        </authorList>
    </citation>
    <scope>NUCLEOTIDE SEQUENCE [LARGE SCALE GENOMIC DNA]</scope>
    <source>
        <strain evidence="5">SpSt-116</strain>
    </source>
</reference>
<protein>
    <submittedName>
        <fullName evidence="5">Carbohydrate kinase family protein</fullName>
    </submittedName>
</protein>
<dbReference type="Gene3D" id="3.40.1190.20">
    <property type="match status" value="1"/>
</dbReference>
<evidence type="ECO:0000259" key="4">
    <source>
        <dbReference type="Pfam" id="PF00294"/>
    </source>
</evidence>
<dbReference type="InterPro" id="IPR011611">
    <property type="entry name" value="PfkB_dom"/>
</dbReference>
<evidence type="ECO:0000256" key="2">
    <source>
        <dbReference type="ARBA" id="ARBA00022679"/>
    </source>
</evidence>
<dbReference type="PANTHER" id="PTHR43085">
    <property type="entry name" value="HEXOKINASE FAMILY MEMBER"/>
    <property type="match status" value="1"/>
</dbReference>
<dbReference type="SUPFAM" id="SSF53613">
    <property type="entry name" value="Ribokinase-like"/>
    <property type="match status" value="1"/>
</dbReference>
<dbReference type="GO" id="GO:0016301">
    <property type="term" value="F:kinase activity"/>
    <property type="evidence" value="ECO:0007669"/>
    <property type="project" value="UniProtKB-KW"/>
</dbReference>
<dbReference type="AlphaFoldDB" id="A0A7C1CD83"/>
<proteinExistence type="inferred from homology"/>